<dbReference type="SUPFAM" id="SSF111369">
    <property type="entry name" value="HlyD-like secretion proteins"/>
    <property type="match status" value="1"/>
</dbReference>
<dbReference type="Gene3D" id="2.40.420.20">
    <property type="match status" value="1"/>
</dbReference>
<dbReference type="NCBIfam" id="TIGR01730">
    <property type="entry name" value="RND_mfp"/>
    <property type="match status" value="1"/>
</dbReference>
<dbReference type="Pfam" id="PF25954">
    <property type="entry name" value="Beta-barrel_RND_2"/>
    <property type="match status" value="1"/>
</dbReference>
<dbReference type="InterPro" id="IPR058792">
    <property type="entry name" value="Beta-barrel_RND_2"/>
</dbReference>
<dbReference type="Pfam" id="PF25917">
    <property type="entry name" value="BSH_RND"/>
    <property type="match status" value="1"/>
</dbReference>
<comment type="caution">
    <text evidence="5">The sequence shown here is derived from an EMBL/GenBank/DDBJ whole genome shotgun (WGS) entry which is preliminary data.</text>
</comment>
<dbReference type="Gene3D" id="2.40.50.100">
    <property type="match status" value="1"/>
</dbReference>
<name>A0AAW7XML5_9RHOB</name>
<evidence type="ECO:0000256" key="1">
    <source>
        <dbReference type="ARBA" id="ARBA00009477"/>
    </source>
</evidence>
<dbReference type="InterPro" id="IPR006143">
    <property type="entry name" value="RND_pump_MFP"/>
</dbReference>
<evidence type="ECO:0000313" key="5">
    <source>
        <dbReference type="EMBL" id="MDO6455522.1"/>
    </source>
</evidence>
<dbReference type="RefSeq" id="WP_303478711.1">
    <property type="nucleotide sequence ID" value="NZ_JAUOPJ010000001.1"/>
</dbReference>
<evidence type="ECO:0000313" key="6">
    <source>
        <dbReference type="Proteomes" id="UP001169823"/>
    </source>
</evidence>
<evidence type="ECO:0000256" key="2">
    <source>
        <dbReference type="SAM" id="Coils"/>
    </source>
</evidence>
<feature type="domain" description="Multidrug resistance protein MdtA-like barrel-sandwich hybrid" evidence="3">
    <location>
        <begin position="85"/>
        <end position="207"/>
    </location>
</feature>
<dbReference type="PANTHER" id="PTHR30469">
    <property type="entry name" value="MULTIDRUG RESISTANCE PROTEIN MDTA"/>
    <property type="match status" value="1"/>
</dbReference>
<dbReference type="PANTHER" id="PTHR30469:SF11">
    <property type="entry name" value="BLL4320 PROTEIN"/>
    <property type="match status" value="1"/>
</dbReference>
<dbReference type="GO" id="GO:1990281">
    <property type="term" value="C:efflux pump complex"/>
    <property type="evidence" value="ECO:0007669"/>
    <property type="project" value="TreeGrafter"/>
</dbReference>
<reference evidence="5" key="1">
    <citation type="submission" date="2023-07" db="EMBL/GenBank/DDBJ databases">
        <title>Genome content predicts the carbon catabolic preferences of heterotrophic bacteria.</title>
        <authorList>
            <person name="Gralka M."/>
        </authorList>
    </citation>
    <scope>NUCLEOTIDE SEQUENCE</scope>
    <source>
        <strain evidence="5">I2M02</strain>
    </source>
</reference>
<evidence type="ECO:0000259" key="4">
    <source>
        <dbReference type="Pfam" id="PF25954"/>
    </source>
</evidence>
<dbReference type="Proteomes" id="UP001169823">
    <property type="component" value="Unassembled WGS sequence"/>
</dbReference>
<evidence type="ECO:0000259" key="3">
    <source>
        <dbReference type="Pfam" id="PF25917"/>
    </source>
</evidence>
<accession>A0AAW7XML5</accession>
<feature type="coiled-coil region" evidence="2">
    <location>
        <begin position="124"/>
        <end position="177"/>
    </location>
</feature>
<dbReference type="InterPro" id="IPR058625">
    <property type="entry name" value="MdtA-like_BSH"/>
</dbReference>
<dbReference type="EMBL" id="JAUOPJ010000001">
    <property type="protein sequence ID" value="MDO6455522.1"/>
    <property type="molecule type" value="Genomic_DNA"/>
</dbReference>
<sequence>MRTVTAITASAIILGGAYVLTFGVPAPLQGVLGSEDARVTGPAGAGGAGPRQRGGATTVIAQPLALQPYEDVIRAVGSARALHRANVTTESAGEVVATYLGANRLVEAGDVLLELDPRAQQLALGLAQANLKQAQQTVDRYEQLRANGNLTLTEVALSEAQIALEQAKIEVEIAQVALEDRTVRAPISGRLGLSEVEVGDILSSNEEIVSIDDLSALLVQFELPERAIGLLQKDTTILASTPSFTGKVFEAEIESFDSRLDSVTRSITVRALIDNSDGLLWSGMTFSVRLIHESEPLPALPATAITWSRAGSNIWIEEDGKAKAVPVVILHRRNETVWIDTDLEPGTMVITEGAQKLREGGAVEILGAVVEGALSQSDAENKAEVPS</sequence>
<dbReference type="Gene3D" id="2.40.30.170">
    <property type="match status" value="1"/>
</dbReference>
<dbReference type="GO" id="GO:0015562">
    <property type="term" value="F:efflux transmembrane transporter activity"/>
    <property type="evidence" value="ECO:0007669"/>
    <property type="project" value="TreeGrafter"/>
</dbReference>
<gene>
    <name evidence="5" type="ORF">Q4494_00400</name>
</gene>
<comment type="similarity">
    <text evidence="1">Belongs to the membrane fusion protein (MFP) (TC 8.A.1) family.</text>
</comment>
<protein>
    <submittedName>
        <fullName evidence="5">Efflux RND transporter periplasmic adaptor subunit</fullName>
    </submittedName>
</protein>
<organism evidence="5 6">
    <name type="scientific">Celeribacter halophilus</name>
    <dbReference type="NCBI Taxonomy" id="576117"/>
    <lineage>
        <taxon>Bacteria</taxon>
        <taxon>Pseudomonadati</taxon>
        <taxon>Pseudomonadota</taxon>
        <taxon>Alphaproteobacteria</taxon>
        <taxon>Rhodobacterales</taxon>
        <taxon>Roseobacteraceae</taxon>
        <taxon>Celeribacter</taxon>
    </lineage>
</organism>
<keyword evidence="2" id="KW-0175">Coiled coil</keyword>
<dbReference type="AlphaFoldDB" id="A0AAW7XML5"/>
<feature type="domain" description="CusB-like beta-barrel" evidence="4">
    <location>
        <begin position="219"/>
        <end position="293"/>
    </location>
</feature>
<dbReference type="Gene3D" id="1.10.287.470">
    <property type="entry name" value="Helix hairpin bin"/>
    <property type="match status" value="1"/>
</dbReference>
<proteinExistence type="inferred from homology"/>